<protein>
    <submittedName>
        <fullName evidence="2">Uncharacterized protein</fullName>
    </submittedName>
</protein>
<evidence type="ECO:0000313" key="2">
    <source>
        <dbReference type="EMBL" id="CAG9767092.1"/>
    </source>
</evidence>
<evidence type="ECO:0000313" key="3">
    <source>
        <dbReference type="Proteomes" id="UP001152799"/>
    </source>
</evidence>
<keyword evidence="3" id="KW-1185">Reference proteome</keyword>
<dbReference type="AlphaFoldDB" id="A0A9N9MN37"/>
<feature type="chain" id="PRO_5040228222" evidence="1">
    <location>
        <begin position="23"/>
        <end position="113"/>
    </location>
</feature>
<dbReference type="InterPro" id="IPR045860">
    <property type="entry name" value="Snake_toxin-like_sf"/>
</dbReference>
<dbReference type="CDD" id="cd00117">
    <property type="entry name" value="TFP"/>
    <property type="match status" value="1"/>
</dbReference>
<reference evidence="2" key="1">
    <citation type="submission" date="2022-01" db="EMBL/GenBank/DDBJ databases">
        <authorList>
            <person name="King R."/>
        </authorList>
    </citation>
    <scope>NUCLEOTIDE SEQUENCE</scope>
</reference>
<sequence>MRKLVILALVAFVCLNIKATSAALSCYVCRSKKASDCDITKADPTTCPDGYPYCIAFVGVNSSNETIYFRNCFSGDCDVERKSEPNVELKQCNACQKPMCNDDAFESGLPAKL</sequence>
<feature type="signal peptide" evidence="1">
    <location>
        <begin position="1"/>
        <end position="22"/>
    </location>
</feature>
<proteinExistence type="predicted"/>
<dbReference type="SUPFAM" id="SSF57302">
    <property type="entry name" value="Snake toxin-like"/>
    <property type="match status" value="1"/>
</dbReference>
<gene>
    <name evidence="2" type="ORF">CEUTPL_LOCUS7659</name>
</gene>
<organism evidence="2 3">
    <name type="scientific">Ceutorhynchus assimilis</name>
    <name type="common">cabbage seed weevil</name>
    <dbReference type="NCBI Taxonomy" id="467358"/>
    <lineage>
        <taxon>Eukaryota</taxon>
        <taxon>Metazoa</taxon>
        <taxon>Ecdysozoa</taxon>
        <taxon>Arthropoda</taxon>
        <taxon>Hexapoda</taxon>
        <taxon>Insecta</taxon>
        <taxon>Pterygota</taxon>
        <taxon>Neoptera</taxon>
        <taxon>Endopterygota</taxon>
        <taxon>Coleoptera</taxon>
        <taxon>Polyphaga</taxon>
        <taxon>Cucujiformia</taxon>
        <taxon>Curculionidae</taxon>
        <taxon>Ceutorhynchinae</taxon>
        <taxon>Ceutorhynchus</taxon>
    </lineage>
</organism>
<dbReference type="EMBL" id="OU892280">
    <property type="protein sequence ID" value="CAG9767092.1"/>
    <property type="molecule type" value="Genomic_DNA"/>
</dbReference>
<keyword evidence="1" id="KW-0732">Signal</keyword>
<dbReference type="Gene3D" id="2.10.60.10">
    <property type="entry name" value="CD59"/>
    <property type="match status" value="1"/>
</dbReference>
<name>A0A9N9MN37_9CUCU</name>
<dbReference type="Proteomes" id="UP001152799">
    <property type="component" value="Chromosome 4"/>
</dbReference>
<evidence type="ECO:0000256" key="1">
    <source>
        <dbReference type="SAM" id="SignalP"/>
    </source>
</evidence>
<accession>A0A9N9MN37</accession>